<keyword evidence="13" id="KW-1185">Reference proteome</keyword>
<dbReference type="InterPro" id="IPR019533">
    <property type="entry name" value="Peptidase_S26"/>
</dbReference>
<feature type="active site" evidence="7">
    <location>
        <position position="130"/>
    </location>
</feature>
<evidence type="ECO:0000313" key="12">
    <source>
        <dbReference type="EMBL" id="RNI24319.1"/>
    </source>
</evidence>
<dbReference type="AlphaFoldDB" id="A0A3M9MFI5"/>
<evidence type="ECO:0000256" key="8">
    <source>
        <dbReference type="RuleBase" id="RU003993"/>
    </source>
</evidence>
<keyword evidence="6 8" id="KW-0378">Hydrolase</keyword>
<comment type="catalytic activity">
    <reaction evidence="1 8">
        <text>Cleavage of hydrophobic, N-terminal signal or leader sequences from secreted and periplasmic proteins.</text>
        <dbReference type="EC" id="3.4.21.89"/>
    </reaction>
</comment>
<accession>A0A3M9MFI5</accession>
<sequence length="229" mass="24199">MTEGVASPAGDATPSSYPQGGLGESPTPRRRRQWLIGLLVVVAAVVLLHGLVIETFTVPSVSMEPTLSQGDRILVDKLHAHHVTRDEVVVFDGTDVFAHPGDLPPSGFTGFLQSVGDALGIHLGETLYVKRIIGLPGDTVSVGRDGRLRIDGVLRAEPFLPKGMSSSSVPFTARVPAGHVFVMGDNRADSEDSRAHLGDPGGGMVPISDIVGKVVLRYWPTGSWGKIPA</sequence>
<reference evidence="12 13" key="1">
    <citation type="submission" date="2018-11" db="EMBL/GenBank/DDBJ databases">
        <title>Draft genome of Simplicispira Flexivirga sp. BO-16.</title>
        <authorList>
            <person name="Im W.T."/>
        </authorList>
    </citation>
    <scope>NUCLEOTIDE SEQUENCE [LARGE SCALE GENOMIC DNA]</scope>
    <source>
        <strain evidence="12 13">BO-16</strain>
    </source>
</reference>
<dbReference type="EC" id="3.4.21.89" evidence="4 8"/>
<dbReference type="Pfam" id="PF10502">
    <property type="entry name" value="Peptidase_S26"/>
    <property type="match status" value="1"/>
</dbReference>
<keyword evidence="5 8" id="KW-0645">Protease</keyword>
<feature type="region of interest" description="Disordered" evidence="10">
    <location>
        <begin position="1"/>
        <end position="26"/>
    </location>
</feature>
<keyword evidence="8" id="KW-0812">Transmembrane</keyword>
<name>A0A3M9MFI5_9MICO</name>
<feature type="active site" evidence="7">
    <location>
        <position position="62"/>
    </location>
</feature>
<dbReference type="InterPro" id="IPR019756">
    <property type="entry name" value="Pept_S26A_signal_pept_1_Ser-AS"/>
</dbReference>
<organism evidence="12 13">
    <name type="scientific">Flexivirga caeni</name>
    <dbReference type="NCBI Taxonomy" id="2294115"/>
    <lineage>
        <taxon>Bacteria</taxon>
        <taxon>Bacillati</taxon>
        <taxon>Actinomycetota</taxon>
        <taxon>Actinomycetes</taxon>
        <taxon>Micrococcales</taxon>
        <taxon>Dermacoccaceae</taxon>
        <taxon>Flexivirga</taxon>
    </lineage>
</organism>
<evidence type="ECO:0000256" key="6">
    <source>
        <dbReference type="ARBA" id="ARBA00022801"/>
    </source>
</evidence>
<dbReference type="PANTHER" id="PTHR43390:SF1">
    <property type="entry name" value="CHLOROPLAST PROCESSING PEPTIDASE"/>
    <property type="match status" value="1"/>
</dbReference>
<evidence type="ECO:0000256" key="2">
    <source>
        <dbReference type="ARBA" id="ARBA00004401"/>
    </source>
</evidence>
<dbReference type="SUPFAM" id="SSF51306">
    <property type="entry name" value="LexA/Signal peptidase"/>
    <property type="match status" value="1"/>
</dbReference>
<comment type="caution">
    <text evidence="12">The sequence shown here is derived from an EMBL/GenBank/DDBJ whole genome shotgun (WGS) entry which is preliminary data.</text>
</comment>
<evidence type="ECO:0000256" key="3">
    <source>
        <dbReference type="ARBA" id="ARBA00009370"/>
    </source>
</evidence>
<evidence type="ECO:0000313" key="13">
    <source>
        <dbReference type="Proteomes" id="UP000271678"/>
    </source>
</evidence>
<gene>
    <name evidence="12" type="primary">lepB</name>
    <name evidence="12" type="ORF">EFY87_04960</name>
</gene>
<keyword evidence="8" id="KW-0472">Membrane</keyword>
<evidence type="ECO:0000256" key="5">
    <source>
        <dbReference type="ARBA" id="ARBA00022670"/>
    </source>
</evidence>
<dbReference type="PROSITE" id="PS00760">
    <property type="entry name" value="SPASE_I_2"/>
    <property type="match status" value="1"/>
</dbReference>
<protein>
    <recommendedName>
        <fullName evidence="4 8">Signal peptidase I</fullName>
        <ecNumber evidence="4 8">3.4.21.89</ecNumber>
    </recommendedName>
</protein>
<evidence type="ECO:0000256" key="4">
    <source>
        <dbReference type="ARBA" id="ARBA00013208"/>
    </source>
</evidence>
<evidence type="ECO:0000256" key="7">
    <source>
        <dbReference type="PIRSR" id="PIRSR600223-1"/>
    </source>
</evidence>
<dbReference type="Gene3D" id="2.10.109.10">
    <property type="entry name" value="Umud Fragment, subunit A"/>
    <property type="match status" value="1"/>
</dbReference>
<comment type="subcellular location">
    <subcellularLocation>
        <location evidence="2">Cell membrane</location>
        <topology evidence="2">Single-pass type II membrane protein</topology>
    </subcellularLocation>
    <subcellularLocation>
        <location evidence="9">Membrane</location>
        <topology evidence="9">Single-pass type II membrane protein</topology>
    </subcellularLocation>
</comment>
<evidence type="ECO:0000259" key="11">
    <source>
        <dbReference type="Pfam" id="PF10502"/>
    </source>
</evidence>
<feature type="domain" description="Peptidase S26" evidence="11">
    <location>
        <begin position="32"/>
        <end position="219"/>
    </location>
</feature>
<dbReference type="InterPro" id="IPR000223">
    <property type="entry name" value="Pept_S26A_signal_pept_1"/>
</dbReference>
<dbReference type="Proteomes" id="UP000271678">
    <property type="component" value="Unassembled WGS sequence"/>
</dbReference>
<dbReference type="PRINTS" id="PR00727">
    <property type="entry name" value="LEADERPTASE"/>
</dbReference>
<dbReference type="GO" id="GO:0006465">
    <property type="term" value="P:signal peptide processing"/>
    <property type="evidence" value="ECO:0007669"/>
    <property type="project" value="InterPro"/>
</dbReference>
<feature type="transmembrane region" description="Helical" evidence="8">
    <location>
        <begin position="34"/>
        <end position="53"/>
    </location>
</feature>
<dbReference type="OrthoDB" id="9815782at2"/>
<keyword evidence="8" id="KW-1133">Transmembrane helix</keyword>
<dbReference type="InterPro" id="IPR019758">
    <property type="entry name" value="Pept_S26A_signal_pept_1_CS"/>
</dbReference>
<dbReference type="GO" id="GO:0005886">
    <property type="term" value="C:plasma membrane"/>
    <property type="evidence" value="ECO:0007669"/>
    <property type="project" value="UniProtKB-SubCell"/>
</dbReference>
<evidence type="ECO:0000256" key="1">
    <source>
        <dbReference type="ARBA" id="ARBA00000677"/>
    </source>
</evidence>
<dbReference type="PROSITE" id="PS00761">
    <property type="entry name" value="SPASE_I_3"/>
    <property type="match status" value="1"/>
</dbReference>
<dbReference type="CDD" id="cd06530">
    <property type="entry name" value="S26_SPase_I"/>
    <property type="match status" value="1"/>
</dbReference>
<dbReference type="RefSeq" id="WP_123270359.1">
    <property type="nucleotide sequence ID" value="NZ_RJJQ01000003.1"/>
</dbReference>
<dbReference type="GO" id="GO:0004252">
    <property type="term" value="F:serine-type endopeptidase activity"/>
    <property type="evidence" value="ECO:0007669"/>
    <property type="project" value="InterPro"/>
</dbReference>
<dbReference type="GO" id="GO:0009003">
    <property type="term" value="F:signal peptidase activity"/>
    <property type="evidence" value="ECO:0007669"/>
    <property type="project" value="UniProtKB-EC"/>
</dbReference>
<dbReference type="EMBL" id="RJJQ01000003">
    <property type="protein sequence ID" value="RNI24319.1"/>
    <property type="molecule type" value="Genomic_DNA"/>
</dbReference>
<proteinExistence type="inferred from homology"/>
<dbReference type="InterPro" id="IPR036286">
    <property type="entry name" value="LexA/Signal_pep-like_sf"/>
</dbReference>
<dbReference type="PANTHER" id="PTHR43390">
    <property type="entry name" value="SIGNAL PEPTIDASE I"/>
    <property type="match status" value="1"/>
</dbReference>
<evidence type="ECO:0000256" key="10">
    <source>
        <dbReference type="SAM" id="MobiDB-lite"/>
    </source>
</evidence>
<dbReference type="PROSITE" id="PS00501">
    <property type="entry name" value="SPASE_I_1"/>
    <property type="match status" value="1"/>
</dbReference>
<comment type="similarity">
    <text evidence="3 9">Belongs to the peptidase S26 family.</text>
</comment>
<dbReference type="InterPro" id="IPR019757">
    <property type="entry name" value="Pept_S26A_signal_pept_1_Lys-AS"/>
</dbReference>
<evidence type="ECO:0000256" key="9">
    <source>
        <dbReference type="RuleBase" id="RU362042"/>
    </source>
</evidence>
<dbReference type="NCBIfam" id="TIGR02227">
    <property type="entry name" value="sigpep_I_bact"/>
    <property type="match status" value="1"/>
</dbReference>